<evidence type="ECO:0000256" key="1">
    <source>
        <dbReference type="SAM" id="MobiDB-lite"/>
    </source>
</evidence>
<dbReference type="Proteomes" id="UP000051164">
    <property type="component" value="Unassembled WGS sequence"/>
</dbReference>
<proteinExistence type="predicted"/>
<sequence>MTANKHSTSADDSKTTKNSDSTVTTTYGDAKDNQVTVNDSSSKTDKTDKVTVNDSSAAKDDSSSNAAAGGSVGAQAPQQSSSQQGDAVDSSSAASTSSSSSSSSSSDSSSASSSTGSTDLNVGASVVGANDDTLNKVVKDVVDKVTDSDSDKSSTVDESTTTPAVPADPADDNVVVLESPDASEPGETQETLIVPNQPIIESKNIHNDILGDTFADKVTKSDPKAVKAAATSASSNKTKLLPFNAFSNKIYRHVLSTAQKPGTVTTTTGKKVTLTTPVKHVKYMEHDSTGISETLPLLGALAIIAVAGVTFIAFDPLRFLFK</sequence>
<evidence type="ECO:0000256" key="2">
    <source>
        <dbReference type="SAM" id="Phobius"/>
    </source>
</evidence>
<dbReference type="AlphaFoldDB" id="A0A8E1RI61"/>
<feature type="region of interest" description="Disordered" evidence="1">
    <location>
        <begin position="1"/>
        <end position="171"/>
    </location>
</feature>
<name>A0A8E1RI61_LENKE</name>
<comment type="caution">
    <text evidence="3">The sequence shown here is derived from an EMBL/GenBank/DDBJ whole genome shotgun (WGS) entry which is preliminary data.</text>
</comment>
<dbReference type="GeneID" id="71566342"/>
<reference evidence="3 4" key="1">
    <citation type="journal article" date="2015" name="Genome Announc.">
        <title>Expanding the biotechnology potential of lactobacilli through comparative genomics of 213 strains and associated genera.</title>
        <authorList>
            <person name="Sun Z."/>
            <person name="Harris H.M."/>
            <person name="McCann A."/>
            <person name="Guo C."/>
            <person name="Argimon S."/>
            <person name="Zhang W."/>
            <person name="Yang X."/>
            <person name="Jeffery I.B."/>
            <person name="Cooney J.C."/>
            <person name="Kagawa T.F."/>
            <person name="Liu W."/>
            <person name="Song Y."/>
            <person name="Salvetti E."/>
            <person name="Wrobel A."/>
            <person name="Rasinkangas P."/>
            <person name="Parkhill J."/>
            <person name="Rea M.C."/>
            <person name="O'Sullivan O."/>
            <person name="Ritari J."/>
            <person name="Douillard F.P."/>
            <person name="Paul Ross R."/>
            <person name="Yang R."/>
            <person name="Briner A.E."/>
            <person name="Felis G.E."/>
            <person name="de Vos W.M."/>
            <person name="Barrangou R."/>
            <person name="Klaenhammer T.R."/>
            <person name="Caufield P.W."/>
            <person name="Cui Y."/>
            <person name="Zhang H."/>
            <person name="O'Toole P.W."/>
        </authorList>
    </citation>
    <scope>NUCLEOTIDE SEQUENCE [LARGE SCALE GENOMIC DNA]</scope>
    <source>
        <strain evidence="3 4">DSM 20587</strain>
    </source>
</reference>
<feature type="compositionally biased region" description="Basic and acidic residues" evidence="1">
    <location>
        <begin position="42"/>
        <end position="62"/>
    </location>
</feature>
<evidence type="ECO:0000313" key="3">
    <source>
        <dbReference type="EMBL" id="KRM51011.1"/>
    </source>
</evidence>
<feature type="compositionally biased region" description="Basic and acidic residues" evidence="1">
    <location>
        <begin position="133"/>
        <end position="155"/>
    </location>
</feature>
<feature type="compositionally biased region" description="Basic and acidic residues" evidence="1">
    <location>
        <begin position="8"/>
        <end position="17"/>
    </location>
</feature>
<feature type="compositionally biased region" description="Low complexity" evidence="1">
    <location>
        <begin position="63"/>
        <end position="119"/>
    </location>
</feature>
<feature type="transmembrane region" description="Helical" evidence="2">
    <location>
        <begin position="295"/>
        <end position="314"/>
    </location>
</feature>
<keyword evidence="2" id="KW-0472">Membrane</keyword>
<evidence type="ECO:0000313" key="4">
    <source>
        <dbReference type="Proteomes" id="UP000051164"/>
    </source>
</evidence>
<dbReference type="RefSeq" id="WP_056982512.1">
    <property type="nucleotide sequence ID" value="NZ_AYYV01000063.1"/>
</dbReference>
<protein>
    <submittedName>
        <fullName evidence="3">Uncharacterized protein</fullName>
    </submittedName>
</protein>
<organism evidence="3 4">
    <name type="scientific">Lentilactobacillus kefiri DSM 20587 = JCM 5818</name>
    <dbReference type="NCBI Taxonomy" id="1423764"/>
    <lineage>
        <taxon>Bacteria</taxon>
        <taxon>Bacillati</taxon>
        <taxon>Bacillota</taxon>
        <taxon>Bacilli</taxon>
        <taxon>Lactobacillales</taxon>
        <taxon>Lactobacillaceae</taxon>
        <taxon>Lentilactobacillus</taxon>
    </lineage>
</organism>
<dbReference type="EMBL" id="AYYV01000063">
    <property type="protein sequence ID" value="KRM51011.1"/>
    <property type="molecule type" value="Genomic_DNA"/>
</dbReference>
<accession>A0A8E1RI61</accession>
<keyword evidence="2" id="KW-1133">Transmembrane helix</keyword>
<keyword evidence="2" id="KW-0812">Transmembrane</keyword>
<gene>
    <name evidence="3" type="ORF">FC95_GL001838</name>
</gene>
<feature type="compositionally biased region" description="Low complexity" evidence="1">
    <location>
        <begin position="156"/>
        <end position="171"/>
    </location>
</feature>